<dbReference type="Pfam" id="PF07963">
    <property type="entry name" value="N_methyl"/>
    <property type="match status" value="1"/>
</dbReference>
<dbReference type="STRING" id="871968.DESME_10635"/>
<dbReference type="NCBIfam" id="TIGR02532">
    <property type="entry name" value="IV_pilin_GFxxxE"/>
    <property type="match status" value="1"/>
</dbReference>
<protein>
    <recommendedName>
        <fullName evidence="4">Prepilin-type N-terminal cleavage/methylation domain-containing protein</fullName>
    </recommendedName>
</protein>
<keyword evidence="1" id="KW-0472">Membrane</keyword>
<dbReference type="HOGENOM" id="CLU_117109_0_0_9"/>
<dbReference type="eggNOG" id="ENOG50344V8">
    <property type="taxonomic scope" value="Bacteria"/>
</dbReference>
<evidence type="ECO:0000313" key="2">
    <source>
        <dbReference type="EMBL" id="AHF08635.1"/>
    </source>
</evidence>
<dbReference type="Proteomes" id="UP000010847">
    <property type="component" value="Chromosome"/>
</dbReference>
<evidence type="ECO:0008006" key="4">
    <source>
        <dbReference type="Google" id="ProtNLM"/>
    </source>
</evidence>
<dbReference type="InterPro" id="IPR012902">
    <property type="entry name" value="N_methyl_site"/>
</dbReference>
<feature type="transmembrane region" description="Helical" evidence="1">
    <location>
        <begin position="9"/>
        <end position="28"/>
    </location>
</feature>
<keyword evidence="3" id="KW-1185">Reference proteome</keyword>
<sequence length="186" mass="21364">MRKKSEQGFTLLEMAIAISIFGVLMLYISQLMTSQIHLLNSVTRQNELEKNARVAMMNILDEIRLHKATYFDVISDNKVFKVYYDPPNKDVEHCVIDINPNLSGPDQELPREIYFDVNDSSLKLGEWIESTSNHNEYLIADKIKTITLEGVTDGGVINSHLIKITIVTIDPQTKDEFQLISWSRLY</sequence>
<gene>
    <name evidence="2" type="ORF">DESME_10635</name>
</gene>
<evidence type="ECO:0000256" key="1">
    <source>
        <dbReference type="SAM" id="Phobius"/>
    </source>
</evidence>
<evidence type="ECO:0000313" key="3">
    <source>
        <dbReference type="Proteomes" id="UP000010847"/>
    </source>
</evidence>
<dbReference type="KEGG" id="dmt:DESME_10635"/>
<keyword evidence="1" id="KW-1133">Transmembrane helix</keyword>
<organism evidence="2 3">
    <name type="scientific">Desulfitobacterium metallireducens DSM 15288</name>
    <dbReference type="NCBI Taxonomy" id="871968"/>
    <lineage>
        <taxon>Bacteria</taxon>
        <taxon>Bacillati</taxon>
        <taxon>Bacillota</taxon>
        <taxon>Clostridia</taxon>
        <taxon>Eubacteriales</taxon>
        <taxon>Desulfitobacteriaceae</taxon>
        <taxon>Desulfitobacterium</taxon>
    </lineage>
</organism>
<dbReference type="OrthoDB" id="1798450at2"/>
<dbReference type="RefSeq" id="WP_006716027.1">
    <property type="nucleotide sequence ID" value="NZ_CP007032.1"/>
</dbReference>
<accession>W0ECN4</accession>
<reference evidence="2 3" key="1">
    <citation type="submission" date="2013-12" db="EMBL/GenBank/DDBJ databases">
        <authorList>
            <consortium name="DOE Joint Genome Institute"/>
            <person name="Smidt H."/>
            <person name="Huntemann M."/>
            <person name="Han J."/>
            <person name="Chen A."/>
            <person name="Kyrpides N."/>
            <person name="Mavromatis K."/>
            <person name="Markowitz V."/>
            <person name="Palaniappan K."/>
            <person name="Ivanova N."/>
            <person name="Schaumberg A."/>
            <person name="Pati A."/>
            <person name="Liolios K."/>
            <person name="Nordberg H.P."/>
            <person name="Cantor M.N."/>
            <person name="Hua S.X."/>
            <person name="Woyke T."/>
        </authorList>
    </citation>
    <scope>NUCLEOTIDE SEQUENCE [LARGE SCALE GENOMIC DNA]</scope>
    <source>
        <strain evidence="3">DSM 15288</strain>
    </source>
</reference>
<dbReference type="AlphaFoldDB" id="W0ECN4"/>
<keyword evidence="1" id="KW-0812">Transmembrane</keyword>
<name>W0ECN4_9FIRM</name>
<dbReference type="EMBL" id="CP007032">
    <property type="protein sequence ID" value="AHF08635.1"/>
    <property type="molecule type" value="Genomic_DNA"/>
</dbReference>
<proteinExistence type="predicted"/>